<reference evidence="2" key="2">
    <citation type="submission" date="2020-09" db="EMBL/GenBank/DDBJ databases">
        <authorList>
            <person name="Sun Q."/>
            <person name="Ohkuma M."/>
        </authorList>
    </citation>
    <scope>NUCLEOTIDE SEQUENCE</scope>
    <source>
        <strain evidence="2">JCM 4125</strain>
    </source>
</reference>
<gene>
    <name evidence="2" type="ORF">GCM10010226_68440</name>
</gene>
<evidence type="ECO:0000256" key="1">
    <source>
        <dbReference type="SAM" id="MobiDB-lite"/>
    </source>
</evidence>
<keyword evidence="3" id="KW-1185">Reference proteome</keyword>
<dbReference type="AlphaFoldDB" id="A0A918HND6"/>
<reference evidence="2" key="1">
    <citation type="journal article" date="2014" name="Int. J. Syst. Evol. Microbiol.">
        <title>Complete genome sequence of Corynebacterium casei LMG S-19264T (=DSM 44701T), isolated from a smear-ripened cheese.</title>
        <authorList>
            <consortium name="US DOE Joint Genome Institute (JGI-PGF)"/>
            <person name="Walter F."/>
            <person name="Albersmeier A."/>
            <person name="Kalinowski J."/>
            <person name="Ruckert C."/>
        </authorList>
    </citation>
    <scope>NUCLEOTIDE SEQUENCE</scope>
    <source>
        <strain evidence="2">JCM 4125</strain>
    </source>
</reference>
<name>A0A918HND6_9ACTN</name>
<feature type="region of interest" description="Disordered" evidence="1">
    <location>
        <begin position="1"/>
        <end position="96"/>
    </location>
</feature>
<sequence length="113" mass="12026">MRIEGRYGLRKPYRTSRRGGTGTSPMSYNPPSSLLQDRDATMGDAAGHGGSASPWRGQGQVRPNSLRGPGRWHRQGPETAADQELSSGSPGGLTSDLATASLERFQAASHLAY</sequence>
<protein>
    <submittedName>
        <fullName evidence="2">Uncharacterized protein</fullName>
    </submittedName>
</protein>
<evidence type="ECO:0000313" key="2">
    <source>
        <dbReference type="EMBL" id="GGT80197.1"/>
    </source>
</evidence>
<comment type="caution">
    <text evidence="2">The sequence shown here is derived from an EMBL/GenBank/DDBJ whole genome shotgun (WGS) entry which is preliminary data.</text>
</comment>
<feature type="compositionally biased region" description="Polar residues" evidence="1">
    <location>
        <begin position="23"/>
        <end position="35"/>
    </location>
</feature>
<organism evidence="2 3">
    <name type="scientific">Streptomyces phaeofaciens</name>
    <dbReference type="NCBI Taxonomy" id="68254"/>
    <lineage>
        <taxon>Bacteria</taxon>
        <taxon>Bacillati</taxon>
        <taxon>Actinomycetota</taxon>
        <taxon>Actinomycetes</taxon>
        <taxon>Kitasatosporales</taxon>
        <taxon>Streptomycetaceae</taxon>
        <taxon>Streptomyces</taxon>
    </lineage>
</organism>
<feature type="compositionally biased region" description="Basic residues" evidence="1">
    <location>
        <begin position="8"/>
        <end position="17"/>
    </location>
</feature>
<evidence type="ECO:0000313" key="3">
    <source>
        <dbReference type="Proteomes" id="UP000646776"/>
    </source>
</evidence>
<dbReference type="EMBL" id="BMSA01000025">
    <property type="protein sequence ID" value="GGT80197.1"/>
    <property type="molecule type" value="Genomic_DNA"/>
</dbReference>
<dbReference type="Proteomes" id="UP000646776">
    <property type="component" value="Unassembled WGS sequence"/>
</dbReference>
<accession>A0A918HND6</accession>
<proteinExistence type="predicted"/>